<gene>
    <name evidence="3" type="ORF">LAMI_0A06568G</name>
</gene>
<dbReference type="GO" id="GO:0005886">
    <property type="term" value="C:plasma membrane"/>
    <property type="evidence" value="ECO:0007669"/>
    <property type="project" value="InterPro"/>
</dbReference>
<evidence type="ECO:0000313" key="3">
    <source>
        <dbReference type="EMBL" id="SCU78926.1"/>
    </source>
</evidence>
<feature type="region of interest" description="Disordered" evidence="1">
    <location>
        <begin position="243"/>
        <end position="262"/>
    </location>
</feature>
<dbReference type="STRING" id="1230905.A0A1G4IQV0"/>
<dbReference type="EMBL" id="LT598462">
    <property type="protein sequence ID" value="SCU78926.1"/>
    <property type="molecule type" value="Genomic_DNA"/>
</dbReference>
<organism evidence="3 4">
    <name type="scientific">Lachancea mirantina</name>
    <dbReference type="NCBI Taxonomy" id="1230905"/>
    <lineage>
        <taxon>Eukaryota</taxon>
        <taxon>Fungi</taxon>
        <taxon>Dikarya</taxon>
        <taxon>Ascomycota</taxon>
        <taxon>Saccharomycotina</taxon>
        <taxon>Saccharomycetes</taxon>
        <taxon>Saccharomycetales</taxon>
        <taxon>Saccharomycetaceae</taxon>
        <taxon>Lachancea</taxon>
    </lineage>
</organism>
<dbReference type="GO" id="GO:0032153">
    <property type="term" value="C:cell division site"/>
    <property type="evidence" value="ECO:0007669"/>
    <property type="project" value="TreeGrafter"/>
</dbReference>
<protein>
    <submittedName>
        <fullName evidence="3">LAMI_0A06568g1_1</fullName>
    </submittedName>
</protein>
<dbReference type="GO" id="GO:0035838">
    <property type="term" value="C:growing cell tip"/>
    <property type="evidence" value="ECO:0007669"/>
    <property type="project" value="TreeGrafter"/>
</dbReference>
<dbReference type="AlphaFoldDB" id="A0A1G4IQV0"/>
<reference evidence="3 4" key="1">
    <citation type="submission" date="2016-03" db="EMBL/GenBank/DDBJ databases">
        <authorList>
            <person name="Devillers H."/>
        </authorList>
    </citation>
    <scope>NUCLEOTIDE SEQUENCE [LARGE SCALE GENOMIC DNA]</scope>
    <source>
        <strain evidence="3">CBS 11717</strain>
    </source>
</reference>
<dbReference type="Proteomes" id="UP000191024">
    <property type="component" value="Chromosome A"/>
</dbReference>
<name>A0A1G4IQV0_9SACH</name>
<feature type="transmembrane region" description="Helical" evidence="2">
    <location>
        <begin position="119"/>
        <end position="146"/>
    </location>
</feature>
<dbReference type="InterPro" id="IPR009571">
    <property type="entry name" value="SUR7/Rim9-like_fungi"/>
</dbReference>
<evidence type="ECO:0000256" key="2">
    <source>
        <dbReference type="SAM" id="Phobius"/>
    </source>
</evidence>
<feature type="transmembrane region" description="Helical" evidence="2">
    <location>
        <begin position="153"/>
        <end position="173"/>
    </location>
</feature>
<evidence type="ECO:0000313" key="4">
    <source>
        <dbReference type="Proteomes" id="UP000191024"/>
    </source>
</evidence>
<dbReference type="InterPro" id="IPR051380">
    <property type="entry name" value="pH-response_reg_palI/RIM9"/>
</dbReference>
<evidence type="ECO:0000256" key="1">
    <source>
        <dbReference type="SAM" id="MobiDB-lite"/>
    </source>
</evidence>
<keyword evidence="2" id="KW-1133">Transmembrane helix</keyword>
<accession>A0A1G4IQV0</accession>
<sequence length="591" mass="63768">MAFRFGVASAIAVVQFASMAFLIIACVTAPVFSQIGLSKYNDTVYGTFGYCNGKGCSSAGAIYDVQSLNSDGNWKLNDTAREKLAKILIVTPIAAGLTFFAMILNTLCQFGSIGARGGIFIANLLLTLLAFAASALACIVVFLLFYPNMTWCSWLLIPAAAVNLLCVPLTYLVHSQASSSEPDDEDSLNDARSTDIDEVKTHEPSSRLGLFEQNHDLSANDAEKDFMAPNYYKGPQIMTSTTLTSSMTADSTSDREALSKQRTADPYSVFNRELAAGAKQPEMGLGAARAEPYSAIQHSQSSVNADGKKIGYTPTKPVVQRQYSDTSSYYSENPAFSRQGTMNTSDLKPASALDVSDKGGQEKASSQEVLQGIIKGAISEEDDEDFLKQQTIDPRERPALDDDDGIQDNGSDFTSVSQRGINPHYMGYAAAGGKPQVMPYPQQHPRANFSGQPVYAPQNKQMPPHPGHGFQSATNLKPRANVAPPMPQSYQYQPSMGYRPQHVPMSAPVQRPVTSNNTSNPSDVLLNTNPDFAVAGPRSNAAVGANKWKTGINAPPSGVPMSTTHYKPAYKKRVPRPNVYPSGPMNNNGMF</sequence>
<feature type="transmembrane region" description="Helical" evidence="2">
    <location>
        <begin position="6"/>
        <end position="32"/>
    </location>
</feature>
<keyword evidence="2" id="KW-0812">Transmembrane</keyword>
<keyword evidence="4" id="KW-1185">Reference proteome</keyword>
<keyword evidence="2" id="KW-0472">Membrane</keyword>
<dbReference type="Pfam" id="PF06687">
    <property type="entry name" value="SUR7"/>
    <property type="match status" value="1"/>
</dbReference>
<feature type="compositionally biased region" description="Basic and acidic residues" evidence="1">
    <location>
        <begin position="252"/>
        <end position="262"/>
    </location>
</feature>
<proteinExistence type="predicted"/>
<feature type="region of interest" description="Disordered" evidence="1">
    <location>
        <begin position="393"/>
        <end position="419"/>
    </location>
</feature>
<dbReference type="PANTHER" id="PTHR28013">
    <property type="entry name" value="PROTEIN DCV1-RELATED"/>
    <property type="match status" value="1"/>
</dbReference>
<feature type="transmembrane region" description="Helical" evidence="2">
    <location>
        <begin position="84"/>
        <end position="107"/>
    </location>
</feature>
<dbReference type="OrthoDB" id="2354757at2759"/>
<dbReference type="PROSITE" id="PS51257">
    <property type="entry name" value="PROKAR_LIPOPROTEIN"/>
    <property type="match status" value="1"/>
</dbReference>
<dbReference type="PANTHER" id="PTHR28013:SF8">
    <property type="entry name" value="AEL027WP"/>
    <property type="match status" value="1"/>
</dbReference>